<dbReference type="Proteomes" id="UP000266327">
    <property type="component" value="Unassembled WGS sequence"/>
</dbReference>
<evidence type="ECO:0000313" key="2">
    <source>
        <dbReference type="Proteomes" id="UP000266327"/>
    </source>
</evidence>
<organism evidence="1 2">
    <name type="scientific">Noviherbaspirillum sedimenti</name>
    <dbReference type="NCBI Taxonomy" id="2320865"/>
    <lineage>
        <taxon>Bacteria</taxon>
        <taxon>Pseudomonadati</taxon>
        <taxon>Pseudomonadota</taxon>
        <taxon>Betaproteobacteria</taxon>
        <taxon>Burkholderiales</taxon>
        <taxon>Oxalobacteraceae</taxon>
        <taxon>Noviherbaspirillum</taxon>
    </lineage>
</organism>
<dbReference type="AlphaFoldDB" id="A0A3A3G1H3"/>
<keyword evidence="2" id="KW-1185">Reference proteome</keyword>
<reference evidence="2" key="1">
    <citation type="submission" date="2018-09" db="EMBL/GenBank/DDBJ databases">
        <authorList>
            <person name="Zhu H."/>
        </authorList>
    </citation>
    <scope>NUCLEOTIDE SEQUENCE [LARGE SCALE GENOMIC DNA]</scope>
    <source>
        <strain evidence="2">K1S02-23</strain>
    </source>
</reference>
<proteinExistence type="predicted"/>
<evidence type="ECO:0000313" key="1">
    <source>
        <dbReference type="EMBL" id="RJG01761.1"/>
    </source>
</evidence>
<name>A0A3A3G1H3_9BURK</name>
<protein>
    <submittedName>
        <fullName evidence="1">Uncharacterized protein</fullName>
    </submittedName>
</protein>
<gene>
    <name evidence="1" type="ORF">D3878_09345</name>
</gene>
<sequence>MLDFWESIMPRYRFPASSPPATADAVPQGGDQPASCMSALEVQFPHILSAIQALWGFKELNTYFTKLTIDERGGRAGFPPEVWDEIHTLLRLHQEILPEPLFSTNSSRHALDFMRSN</sequence>
<accession>A0A3A3G1H3</accession>
<dbReference type="EMBL" id="QYUQ01000002">
    <property type="protein sequence ID" value="RJG01761.1"/>
    <property type="molecule type" value="Genomic_DNA"/>
</dbReference>
<comment type="caution">
    <text evidence="1">The sequence shown here is derived from an EMBL/GenBank/DDBJ whole genome shotgun (WGS) entry which is preliminary data.</text>
</comment>